<dbReference type="OrthoDB" id="478405at2759"/>
<sequence length="132" mass="14238">MDALRERTESVWTLTWLQNGCSVGTNGVCLDDSMLAQWMLCGNGQNLCGRWYGCHMDALWERTESGTDGVCVDVNMVATMDALWERTESVWTITWLPHGCHRDAAGNIANAGGFGTVSKGAGNTDGTGIFGS</sequence>
<dbReference type="AlphaFoldDB" id="A0A1Q9CNX1"/>
<accession>A0A1Q9CNX1</accession>
<proteinExistence type="predicted"/>
<organism evidence="1 2">
    <name type="scientific">Symbiodinium microadriaticum</name>
    <name type="common">Dinoflagellate</name>
    <name type="synonym">Zooxanthella microadriatica</name>
    <dbReference type="NCBI Taxonomy" id="2951"/>
    <lineage>
        <taxon>Eukaryota</taxon>
        <taxon>Sar</taxon>
        <taxon>Alveolata</taxon>
        <taxon>Dinophyceae</taxon>
        <taxon>Suessiales</taxon>
        <taxon>Symbiodiniaceae</taxon>
        <taxon>Symbiodinium</taxon>
    </lineage>
</organism>
<gene>
    <name evidence="1" type="ORF">AK812_SmicGene34489</name>
</gene>
<name>A0A1Q9CNX1_SYMMI</name>
<protein>
    <submittedName>
        <fullName evidence="1">Uncharacterized protein</fullName>
    </submittedName>
</protein>
<reference evidence="1 2" key="1">
    <citation type="submission" date="2016-02" db="EMBL/GenBank/DDBJ databases">
        <title>Genome analysis of coral dinoflagellate symbionts highlights evolutionary adaptations to a symbiotic lifestyle.</title>
        <authorList>
            <person name="Aranda M."/>
            <person name="Li Y."/>
            <person name="Liew Y.J."/>
            <person name="Baumgarten S."/>
            <person name="Simakov O."/>
            <person name="Wilson M."/>
            <person name="Piel J."/>
            <person name="Ashoor H."/>
            <person name="Bougouffa S."/>
            <person name="Bajic V.B."/>
            <person name="Ryu T."/>
            <person name="Ravasi T."/>
            <person name="Bayer T."/>
            <person name="Micklem G."/>
            <person name="Kim H."/>
            <person name="Bhak J."/>
            <person name="Lajeunesse T.C."/>
            <person name="Voolstra C.R."/>
        </authorList>
    </citation>
    <scope>NUCLEOTIDE SEQUENCE [LARGE SCALE GENOMIC DNA]</scope>
    <source>
        <strain evidence="1 2">CCMP2467</strain>
    </source>
</reference>
<evidence type="ECO:0000313" key="1">
    <source>
        <dbReference type="EMBL" id="OLP84620.1"/>
    </source>
</evidence>
<dbReference type="EMBL" id="LSRX01001028">
    <property type="protein sequence ID" value="OLP84620.1"/>
    <property type="molecule type" value="Genomic_DNA"/>
</dbReference>
<evidence type="ECO:0000313" key="2">
    <source>
        <dbReference type="Proteomes" id="UP000186817"/>
    </source>
</evidence>
<dbReference type="Proteomes" id="UP000186817">
    <property type="component" value="Unassembled WGS sequence"/>
</dbReference>
<keyword evidence="2" id="KW-1185">Reference proteome</keyword>
<comment type="caution">
    <text evidence="1">The sequence shown here is derived from an EMBL/GenBank/DDBJ whole genome shotgun (WGS) entry which is preliminary data.</text>
</comment>